<dbReference type="PANTHER" id="PTHR40661:SF3">
    <property type="entry name" value="FELS-1 PROPHAGE TRANSCRIPTIONAL REGULATOR"/>
    <property type="match status" value="1"/>
</dbReference>
<dbReference type="PANTHER" id="PTHR40661">
    <property type="match status" value="1"/>
</dbReference>
<evidence type="ECO:0000313" key="6">
    <source>
        <dbReference type="Proteomes" id="UP001060336"/>
    </source>
</evidence>
<dbReference type="InterPro" id="IPR036286">
    <property type="entry name" value="LexA/Signal_pep-like_sf"/>
</dbReference>
<dbReference type="RefSeq" id="WP_257771484.1">
    <property type="nucleotide sequence ID" value="NZ_CP102480.1"/>
</dbReference>
<organism evidence="5 6">
    <name type="scientific">Nisaea acidiphila</name>
    <dbReference type="NCBI Taxonomy" id="1862145"/>
    <lineage>
        <taxon>Bacteria</taxon>
        <taxon>Pseudomonadati</taxon>
        <taxon>Pseudomonadota</taxon>
        <taxon>Alphaproteobacteria</taxon>
        <taxon>Rhodospirillales</taxon>
        <taxon>Thalassobaculaceae</taxon>
        <taxon>Nisaea</taxon>
    </lineage>
</organism>
<dbReference type="Pfam" id="PF00717">
    <property type="entry name" value="Peptidase_S24"/>
    <property type="match status" value="1"/>
</dbReference>
<dbReference type="KEGG" id="naci:NUH88_08835"/>
<evidence type="ECO:0000256" key="2">
    <source>
        <dbReference type="ARBA" id="ARBA00023125"/>
    </source>
</evidence>
<evidence type="ECO:0000259" key="4">
    <source>
        <dbReference type="Pfam" id="PF00717"/>
    </source>
</evidence>
<evidence type="ECO:0000313" key="5">
    <source>
        <dbReference type="EMBL" id="UUX51792.1"/>
    </source>
</evidence>
<dbReference type="AlphaFoldDB" id="A0A9J7AWX6"/>
<evidence type="ECO:0000256" key="3">
    <source>
        <dbReference type="ARBA" id="ARBA00023163"/>
    </source>
</evidence>
<keyword evidence="6" id="KW-1185">Reference proteome</keyword>
<feature type="domain" description="Peptidase S24/S26A/S26B/S26C" evidence="4">
    <location>
        <begin position="108"/>
        <end position="228"/>
    </location>
</feature>
<keyword evidence="3" id="KW-0804">Transcription</keyword>
<accession>A0A9J7AWX6</accession>
<dbReference type="SUPFAM" id="SSF51306">
    <property type="entry name" value="LexA/Signal peptidase"/>
    <property type="match status" value="1"/>
</dbReference>
<dbReference type="InterPro" id="IPR015927">
    <property type="entry name" value="Peptidase_S24_S26A/B/C"/>
</dbReference>
<keyword evidence="1" id="KW-0805">Transcription regulation</keyword>
<protein>
    <submittedName>
        <fullName evidence="5">Peptidase S24</fullName>
    </submittedName>
</protein>
<proteinExistence type="predicted"/>
<dbReference type="GO" id="GO:0003677">
    <property type="term" value="F:DNA binding"/>
    <property type="evidence" value="ECO:0007669"/>
    <property type="project" value="UniProtKB-KW"/>
</dbReference>
<dbReference type="CDD" id="cd06529">
    <property type="entry name" value="S24_LexA-like"/>
    <property type="match status" value="1"/>
</dbReference>
<sequence length="234" mass="25931">MKLDIQRKRILELVAHRDPPTDLKKASLACGKNHAYLHQFINRGTPRKLPEDVRYALARHLGVDESVLRAEQDPVAAVPRPGRSPVLPAADRSGGAGVIAVPEVRIAASAGGGAHLEQELDGIDWYFDAGWLRYELRATPRDLRIISIDGDSMEPVLCSGDKVMIDLSRTAPSPPGIFVLHDGIGLIAKQIELVPNSEPARLLIRSESPRYENYERTLDEVNIVGRVIWFARRL</sequence>
<gene>
    <name evidence="5" type="ORF">NUH88_08835</name>
</gene>
<dbReference type="Gene3D" id="2.10.109.10">
    <property type="entry name" value="Umud Fragment, subunit A"/>
    <property type="match status" value="1"/>
</dbReference>
<keyword evidence="2" id="KW-0238">DNA-binding</keyword>
<name>A0A9J7AWX6_9PROT</name>
<dbReference type="InterPro" id="IPR039418">
    <property type="entry name" value="LexA-like"/>
</dbReference>
<evidence type="ECO:0000256" key="1">
    <source>
        <dbReference type="ARBA" id="ARBA00023015"/>
    </source>
</evidence>
<reference evidence="5" key="1">
    <citation type="submission" date="2022-08" db="EMBL/GenBank/DDBJ databases">
        <title>Nisaea acidiphila sp. nov., isolated from a marine algal debris and emended description of the genus Nisaea Urios et al. 2008.</title>
        <authorList>
            <person name="Kwon K."/>
        </authorList>
    </citation>
    <scope>NUCLEOTIDE SEQUENCE</scope>
    <source>
        <strain evidence="5">MEBiC11861</strain>
    </source>
</reference>
<dbReference type="Proteomes" id="UP001060336">
    <property type="component" value="Chromosome"/>
</dbReference>
<dbReference type="EMBL" id="CP102480">
    <property type="protein sequence ID" value="UUX51792.1"/>
    <property type="molecule type" value="Genomic_DNA"/>
</dbReference>